<dbReference type="Proteomes" id="UP000008177">
    <property type="component" value="Unplaced contigs"/>
</dbReference>
<gene>
    <name evidence="1" type="ORF">BofuT4_uP057740.1</name>
</gene>
<organism evidence="1 2">
    <name type="scientific">Botryotinia fuckeliana (strain T4)</name>
    <name type="common">Noble rot fungus</name>
    <name type="synonym">Botrytis cinerea</name>
    <dbReference type="NCBI Taxonomy" id="999810"/>
    <lineage>
        <taxon>Eukaryota</taxon>
        <taxon>Fungi</taxon>
        <taxon>Dikarya</taxon>
        <taxon>Ascomycota</taxon>
        <taxon>Pezizomycotina</taxon>
        <taxon>Leotiomycetes</taxon>
        <taxon>Helotiales</taxon>
        <taxon>Sclerotiniaceae</taxon>
        <taxon>Botrytis</taxon>
    </lineage>
</organism>
<dbReference type="InParanoid" id="G2XUM4"/>
<dbReference type="HOGENOM" id="CLU_3242039_0_0_1"/>
<evidence type="ECO:0000313" key="2">
    <source>
        <dbReference type="Proteomes" id="UP000008177"/>
    </source>
</evidence>
<accession>G2XUM4</accession>
<reference evidence="2" key="1">
    <citation type="journal article" date="2011" name="PLoS Genet.">
        <title>Genomic analysis of the necrotrophic fungal pathogens Sclerotinia sclerotiorum and Botrytis cinerea.</title>
        <authorList>
            <person name="Amselem J."/>
            <person name="Cuomo C.A."/>
            <person name="van Kan J.A."/>
            <person name="Viaud M."/>
            <person name="Benito E.P."/>
            <person name="Couloux A."/>
            <person name="Coutinho P.M."/>
            <person name="de Vries R.P."/>
            <person name="Dyer P.S."/>
            <person name="Fillinger S."/>
            <person name="Fournier E."/>
            <person name="Gout L."/>
            <person name="Hahn M."/>
            <person name="Kohn L."/>
            <person name="Lapalu N."/>
            <person name="Plummer K.M."/>
            <person name="Pradier J.M."/>
            <person name="Quevillon E."/>
            <person name="Sharon A."/>
            <person name="Simon A."/>
            <person name="ten Have A."/>
            <person name="Tudzynski B."/>
            <person name="Tudzynski P."/>
            <person name="Wincker P."/>
            <person name="Andrew M."/>
            <person name="Anthouard V."/>
            <person name="Beever R.E."/>
            <person name="Beffa R."/>
            <person name="Benoit I."/>
            <person name="Bouzid O."/>
            <person name="Brault B."/>
            <person name="Chen Z."/>
            <person name="Choquer M."/>
            <person name="Collemare J."/>
            <person name="Cotton P."/>
            <person name="Danchin E.G."/>
            <person name="Da Silva C."/>
            <person name="Gautier A."/>
            <person name="Giraud C."/>
            <person name="Giraud T."/>
            <person name="Gonzalez C."/>
            <person name="Grossetete S."/>
            <person name="Guldener U."/>
            <person name="Henrissat B."/>
            <person name="Howlett B.J."/>
            <person name="Kodira C."/>
            <person name="Kretschmer M."/>
            <person name="Lappartient A."/>
            <person name="Leroch M."/>
            <person name="Levis C."/>
            <person name="Mauceli E."/>
            <person name="Neuveglise C."/>
            <person name="Oeser B."/>
            <person name="Pearson M."/>
            <person name="Poulain J."/>
            <person name="Poussereau N."/>
            <person name="Quesneville H."/>
            <person name="Rascle C."/>
            <person name="Schumacher J."/>
            <person name="Segurens B."/>
            <person name="Sexton A."/>
            <person name="Silva E."/>
            <person name="Sirven C."/>
            <person name="Soanes D.M."/>
            <person name="Talbot N.J."/>
            <person name="Templeton M."/>
            <person name="Yandava C."/>
            <person name="Yarden O."/>
            <person name="Zeng Q."/>
            <person name="Rollins J.A."/>
            <person name="Lebrun M.H."/>
            <person name="Dickman M."/>
        </authorList>
    </citation>
    <scope>NUCLEOTIDE SEQUENCE [LARGE SCALE GENOMIC DNA]</scope>
    <source>
        <strain evidence="2">T4</strain>
    </source>
</reference>
<sequence>MPYDKYASYAGILGKWHPGSSRYGTSKRLSNSLEIDRRFARAM</sequence>
<proteinExistence type="predicted"/>
<name>G2XUM4_BOTF4</name>
<evidence type="ECO:0000313" key="1">
    <source>
        <dbReference type="EMBL" id="CCD44194.1"/>
    </source>
</evidence>
<protein>
    <submittedName>
        <fullName evidence="1">Uncharacterized protein</fullName>
    </submittedName>
</protein>
<dbReference type="AlphaFoldDB" id="G2XUM4"/>
<dbReference type="EMBL" id="FQ790270">
    <property type="protein sequence ID" value="CCD44194.1"/>
    <property type="molecule type" value="Genomic_DNA"/>
</dbReference>